<dbReference type="InterPro" id="IPR027417">
    <property type="entry name" value="P-loop_NTPase"/>
</dbReference>
<dbReference type="EMBL" id="JACXZA010000002">
    <property type="protein sequence ID" value="MBD3918992.1"/>
    <property type="molecule type" value="Genomic_DNA"/>
</dbReference>
<dbReference type="PROSITE" id="PS50893">
    <property type="entry name" value="ABC_TRANSPORTER_2"/>
    <property type="match status" value="1"/>
</dbReference>
<evidence type="ECO:0000256" key="5">
    <source>
        <dbReference type="ARBA" id="ARBA00022989"/>
    </source>
</evidence>
<comment type="subcellular location">
    <subcellularLocation>
        <location evidence="1">Cell membrane</location>
        <topology evidence="1">Multi-pass membrane protein</topology>
    </subcellularLocation>
</comment>
<dbReference type="Proteomes" id="UP000609346">
    <property type="component" value="Unassembled WGS sequence"/>
</dbReference>
<keyword evidence="4 10" id="KW-0067">ATP-binding</keyword>
<comment type="caution">
    <text evidence="10">The sequence shown here is derived from an EMBL/GenBank/DDBJ whole genome shotgun (WGS) entry which is preliminary data.</text>
</comment>
<keyword evidence="3" id="KW-0547">Nucleotide-binding</keyword>
<evidence type="ECO:0000256" key="2">
    <source>
        <dbReference type="ARBA" id="ARBA00022692"/>
    </source>
</evidence>
<evidence type="ECO:0000259" key="9">
    <source>
        <dbReference type="PROSITE" id="PS50929"/>
    </source>
</evidence>
<feature type="domain" description="ABC transporter" evidence="8">
    <location>
        <begin position="336"/>
        <end position="596"/>
    </location>
</feature>
<dbReference type="Pfam" id="PF00005">
    <property type="entry name" value="ABC_tran"/>
    <property type="match status" value="1"/>
</dbReference>
<dbReference type="Gene3D" id="1.20.1560.10">
    <property type="entry name" value="ABC transporter type 1, transmembrane domain"/>
    <property type="match status" value="1"/>
</dbReference>
<evidence type="ECO:0000256" key="4">
    <source>
        <dbReference type="ARBA" id="ARBA00022840"/>
    </source>
</evidence>
<keyword evidence="6 7" id="KW-0472">Membrane</keyword>
<dbReference type="InterPro" id="IPR011527">
    <property type="entry name" value="ABC1_TM_dom"/>
</dbReference>
<dbReference type="SUPFAM" id="SSF52540">
    <property type="entry name" value="P-loop containing nucleoside triphosphate hydrolases"/>
    <property type="match status" value="1"/>
</dbReference>
<evidence type="ECO:0000256" key="3">
    <source>
        <dbReference type="ARBA" id="ARBA00022741"/>
    </source>
</evidence>
<keyword evidence="11" id="KW-1185">Reference proteome</keyword>
<dbReference type="Gene3D" id="3.40.50.300">
    <property type="entry name" value="P-loop containing nucleotide triphosphate hydrolases"/>
    <property type="match status" value="1"/>
</dbReference>
<keyword evidence="2 7" id="KW-0812">Transmembrane</keyword>
<evidence type="ECO:0000313" key="10">
    <source>
        <dbReference type="EMBL" id="MBD3918992.1"/>
    </source>
</evidence>
<dbReference type="PANTHER" id="PTHR43394">
    <property type="entry name" value="ATP-DEPENDENT PERMEASE MDL1, MITOCHONDRIAL"/>
    <property type="match status" value="1"/>
</dbReference>
<dbReference type="SUPFAM" id="SSF90123">
    <property type="entry name" value="ABC transporter transmembrane region"/>
    <property type="match status" value="1"/>
</dbReference>
<keyword evidence="5 7" id="KW-1133">Transmembrane helix</keyword>
<organism evidence="10 11">
    <name type="scientific">Paenibacillus terricola</name>
    <dbReference type="NCBI Taxonomy" id="2763503"/>
    <lineage>
        <taxon>Bacteria</taxon>
        <taxon>Bacillati</taxon>
        <taxon>Bacillota</taxon>
        <taxon>Bacilli</taxon>
        <taxon>Bacillales</taxon>
        <taxon>Paenibacillaceae</taxon>
        <taxon>Paenibacillus</taxon>
    </lineage>
</organism>
<dbReference type="InterPro" id="IPR036640">
    <property type="entry name" value="ABC1_TM_sf"/>
</dbReference>
<dbReference type="InterPro" id="IPR003593">
    <property type="entry name" value="AAA+_ATPase"/>
</dbReference>
<feature type="transmembrane region" description="Helical" evidence="7">
    <location>
        <begin position="129"/>
        <end position="151"/>
    </location>
</feature>
<dbReference type="Pfam" id="PF00664">
    <property type="entry name" value="ABC_membrane"/>
    <property type="match status" value="1"/>
</dbReference>
<protein>
    <submittedName>
        <fullName evidence="10">ABC transporter ATP-binding protein</fullName>
    </submittedName>
</protein>
<feature type="transmembrane region" description="Helical" evidence="7">
    <location>
        <begin position="158"/>
        <end position="176"/>
    </location>
</feature>
<feature type="transmembrane region" description="Helical" evidence="7">
    <location>
        <begin position="51"/>
        <end position="68"/>
    </location>
</feature>
<sequence length="605" mass="67275">MATLLRLLKYVRPSAMLAVVTLALMFIATLIDLLAPWVLRKVFDDGISKNDMHMVLLLVLALLGLQVGKSLGNFVQGYTQELIGQNVVFTLRKQMYAHLQRLPFKYYDKAQTGQLMSRMTGDIEAVKNFVGFGGMMLVAGMATFVGTLIFMCSMQWQVTLLSLSPIPVLLLVMWMFSNKVGPAWGRIREQMGRLTTTLQENISGIRVVKAFASEGKEKSKFAGRNEQNFETNMHRARLEANAFPLMGFLGGLTFLIMIWVGAVYVANDKMSLGTFMAFQWYTWGIIWPLNMLGWQINIFQQALKAAPRVFEVIDTKVDIESPEDGGIDTANIRGVVKFQNVTFAFDKKDDEQPEDASKKEAAAASELELTQQETSAVLHNIQLDIKQGEVVAVLGATGSGKSSLIALLSRFYDVSDGSVQIDGIDVRDYELEGLRRSIGIVPQETFLFSASIRDNIAFGRPDATQEQIENAAKKAQIHEFIVNMPYGYDTLIGERGVGLSGGQRQRVALARAILMDPPILVLDEATASVDTATESAIHEGLLEVMKGRTTFIIAQRLSSIRRADRIIVLDNGRIVQQGTHRELNEQDGFFRRLLERQEMASASGH</sequence>
<dbReference type="InterPro" id="IPR003439">
    <property type="entry name" value="ABC_transporter-like_ATP-bd"/>
</dbReference>
<reference evidence="10 11" key="1">
    <citation type="submission" date="2020-09" db="EMBL/GenBank/DDBJ databases">
        <title>Paenibacillus sp. strain PR3 16S rRNA gene Genome sequencing and assembly.</title>
        <authorList>
            <person name="Kim J."/>
        </authorList>
    </citation>
    <scope>NUCLEOTIDE SEQUENCE [LARGE SCALE GENOMIC DNA]</scope>
    <source>
        <strain evidence="10 11">PR3</strain>
    </source>
</reference>
<feature type="transmembrane region" description="Helical" evidence="7">
    <location>
        <begin position="242"/>
        <end position="266"/>
    </location>
</feature>
<dbReference type="CDD" id="cd18542">
    <property type="entry name" value="ABC_6TM_YknU_like"/>
    <property type="match status" value="1"/>
</dbReference>
<gene>
    <name evidence="10" type="ORF">H8B09_09525</name>
</gene>
<evidence type="ECO:0000259" key="8">
    <source>
        <dbReference type="PROSITE" id="PS50893"/>
    </source>
</evidence>
<dbReference type="PROSITE" id="PS50929">
    <property type="entry name" value="ABC_TM1F"/>
    <property type="match status" value="1"/>
</dbReference>
<dbReference type="InterPro" id="IPR039421">
    <property type="entry name" value="Type_1_exporter"/>
</dbReference>
<dbReference type="PROSITE" id="PS00211">
    <property type="entry name" value="ABC_TRANSPORTER_1"/>
    <property type="match status" value="1"/>
</dbReference>
<evidence type="ECO:0000256" key="7">
    <source>
        <dbReference type="SAM" id="Phobius"/>
    </source>
</evidence>
<accession>A0ABR8MSQ4</accession>
<evidence type="ECO:0000313" key="11">
    <source>
        <dbReference type="Proteomes" id="UP000609346"/>
    </source>
</evidence>
<feature type="transmembrane region" description="Helical" evidence="7">
    <location>
        <begin position="15"/>
        <end position="39"/>
    </location>
</feature>
<evidence type="ECO:0000256" key="1">
    <source>
        <dbReference type="ARBA" id="ARBA00004651"/>
    </source>
</evidence>
<dbReference type="InterPro" id="IPR017871">
    <property type="entry name" value="ABC_transporter-like_CS"/>
</dbReference>
<feature type="transmembrane region" description="Helical" evidence="7">
    <location>
        <begin position="278"/>
        <end position="296"/>
    </location>
</feature>
<dbReference type="GO" id="GO:0005524">
    <property type="term" value="F:ATP binding"/>
    <property type="evidence" value="ECO:0007669"/>
    <property type="project" value="UniProtKB-KW"/>
</dbReference>
<dbReference type="PANTHER" id="PTHR43394:SF1">
    <property type="entry name" value="ATP-BINDING CASSETTE SUB-FAMILY B MEMBER 10, MITOCHONDRIAL"/>
    <property type="match status" value="1"/>
</dbReference>
<dbReference type="RefSeq" id="WP_191203269.1">
    <property type="nucleotide sequence ID" value="NZ_JACXZA010000002.1"/>
</dbReference>
<name>A0ABR8MSQ4_9BACL</name>
<proteinExistence type="predicted"/>
<dbReference type="SMART" id="SM00382">
    <property type="entry name" value="AAA"/>
    <property type="match status" value="1"/>
</dbReference>
<feature type="domain" description="ABC transmembrane type-1" evidence="9">
    <location>
        <begin position="19"/>
        <end position="301"/>
    </location>
</feature>
<evidence type="ECO:0000256" key="6">
    <source>
        <dbReference type="ARBA" id="ARBA00023136"/>
    </source>
</evidence>